<feature type="transmembrane region" description="Helical" evidence="1">
    <location>
        <begin position="44"/>
        <end position="61"/>
    </location>
</feature>
<gene>
    <name evidence="3" type="ORF">A3D44_02315</name>
</gene>
<evidence type="ECO:0000313" key="3">
    <source>
        <dbReference type="EMBL" id="OGZ68808.1"/>
    </source>
</evidence>
<organism evidence="3 4">
    <name type="scientific">Candidatus Staskawiczbacteria bacterium RIFCSPHIGHO2_02_FULL_42_22</name>
    <dbReference type="NCBI Taxonomy" id="1802207"/>
    <lineage>
        <taxon>Bacteria</taxon>
        <taxon>Candidatus Staskawicziibacteriota</taxon>
    </lineage>
</organism>
<sequence>MENMQNMGQGAKNMCKCPHHNVVPVLVVLFGLTFLLQALGVVSWSFVMVAWPVLVIAAGLMKLGERSGMCKCC</sequence>
<dbReference type="STRING" id="1802207.A3D44_02315"/>
<protein>
    <recommendedName>
        <fullName evidence="2">LiaI-LiaF-like transmembrane region domain-containing protein</fullName>
    </recommendedName>
</protein>
<feature type="domain" description="LiaI-LiaF-like transmembrane region" evidence="2">
    <location>
        <begin position="23"/>
        <end position="63"/>
    </location>
</feature>
<proteinExistence type="predicted"/>
<keyword evidence="1" id="KW-0472">Membrane</keyword>
<dbReference type="EMBL" id="MHOT01000018">
    <property type="protein sequence ID" value="OGZ68808.1"/>
    <property type="molecule type" value="Genomic_DNA"/>
</dbReference>
<evidence type="ECO:0000313" key="4">
    <source>
        <dbReference type="Proteomes" id="UP000178820"/>
    </source>
</evidence>
<feature type="transmembrane region" description="Helical" evidence="1">
    <location>
        <begin position="21"/>
        <end position="38"/>
    </location>
</feature>
<reference evidence="3 4" key="1">
    <citation type="journal article" date="2016" name="Nat. Commun.">
        <title>Thousands of microbial genomes shed light on interconnected biogeochemical processes in an aquifer system.</title>
        <authorList>
            <person name="Anantharaman K."/>
            <person name="Brown C.T."/>
            <person name="Hug L.A."/>
            <person name="Sharon I."/>
            <person name="Castelle C.J."/>
            <person name="Probst A.J."/>
            <person name="Thomas B.C."/>
            <person name="Singh A."/>
            <person name="Wilkins M.J."/>
            <person name="Karaoz U."/>
            <person name="Brodie E.L."/>
            <person name="Williams K.H."/>
            <person name="Hubbard S.S."/>
            <person name="Banfield J.F."/>
        </authorList>
    </citation>
    <scope>NUCLEOTIDE SEQUENCE [LARGE SCALE GENOMIC DNA]</scope>
</reference>
<evidence type="ECO:0000259" key="2">
    <source>
        <dbReference type="Pfam" id="PF18917"/>
    </source>
</evidence>
<dbReference type="InterPro" id="IPR043726">
    <property type="entry name" value="LiaI-LiaF-like_TM1"/>
</dbReference>
<evidence type="ECO:0000256" key="1">
    <source>
        <dbReference type="SAM" id="Phobius"/>
    </source>
</evidence>
<accession>A0A1G2I426</accession>
<dbReference type="Pfam" id="PF18917">
    <property type="entry name" value="LiaI-LiaF-like_TM1"/>
    <property type="match status" value="1"/>
</dbReference>
<name>A0A1G2I426_9BACT</name>
<comment type="caution">
    <text evidence="3">The sequence shown here is derived from an EMBL/GenBank/DDBJ whole genome shotgun (WGS) entry which is preliminary data.</text>
</comment>
<keyword evidence="1" id="KW-1133">Transmembrane helix</keyword>
<keyword evidence="1" id="KW-0812">Transmembrane</keyword>
<dbReference type="AlphaFoldDB" id="A0A1G2I426"/>
<dbReference type="Proteomes" id="UP000178820">
    <property type="component" value="Unassembled WGS sequence"/>
</dbReference>